<accession>A0AAD7JD77</accession>
<dbReference type="Proteomes" id="UP001215598">
    <property type="component" value="Unassembled WGS sequence"/>
</dbReference>
<dbReference type="EMBL" id="JARKIB010000038">
    <property type="protein sequence ID" value="KAJ7759991.1"/>
    <property type="molecule type" value="Genomic_DNA"/>
</dbReference>
<evidence type="ECO:0000313" key="2">
    <source>
        <dbReference type="EMBL" id="KAJ7759991.1"/>
    </source>
</evidence>
<dbReference type="InterPro" id="IPR011333">
    <property type="entry name" value="SKP1/BTB/POZ_sf"/>
</dbReference>
<organism evidence="2 3">
    <name type="scientific">Mycena metata</name>
    <dbReference type="NCBI Taxonomy" id="1033252"/>
    <lineage>
        <taxon>Eukaryota</taxon>
        <taxon>Fungi</taxon>
        <taxon>Dikarya</taxon>
        <taxon>Basidiomycota</taxon>
        <taxon>Agaricomycotina</taxon>
        <taxon>Agaricomycetes</taxon>
        <taxon>Agaricomycetidae</taxon>
        <taxon>Agaricales</taxon>
        <taxon>Marasmiineae</taxon>
        <taxon>Mycenaceae</taxon>
        <taxon>Mycena</taxon>
    </lineage>
</organism>
<feature type="domain" description="BTB" evidence="1">
    <location>
        <begin position="23"/>
        <end position="130"/>
    </location>
</feature>
<dbReference type="SMART" id="SM00225">
    <property type="entry name" value="BTB"/>
    <property type="match status" value="1"/>
</dbReference>
<evidence type="ECO:0000313" key="3">
    <source>
        <dbReference type="Proteomes" id="UP001215598"/>
    </source>
</evidence>
<protein>
    <recommendedName>
        <fullName evidence="1">BTB domain-containing protein</fullName>
    </recommendedName>
</protein>
<evidence type="ECO:0000259" key="1">
    <source>
        <dbReference type="SMART" id="SM00225"/>
    </source>
</evidence>
<proteinExistence type="predicted"/>
<comment type="caution">
    <text evidence="2">The sequence shown here is derived from an EMBL/GenBank/DDBJ whole genome shotgun (WGS) entry which is preliminary data.</text>
</comment>
<name>A0AAD7JD77_9AGAR</name>
<dbReference type="SUPFAM" id="SSF54695">
    <property type="entry name" value="POZ domain"/>
    <property type="match status" value="1"/>
</dbReference>
<gene>
    <name evidence="2" type="ORF">B0H16DRAFT_1313090</name>
</gene>
<reference evidence="2" key="1">
    <citation type="submission" date="2023-03" db="EMBL/GenBank/DDBJ databases">
        <title>Massive genome expansion in bonnet fungi (Mycena s.s.) driven by repeated elements and novel gene families across ecological guilds.</title>
        <authorList>
            <consortium name="Lawrence Berkeley National Laboratory"/>
            <person name="Harder C.B."/>
            <person name="Miyauchi S."/>
            <person name="Viragh M."/>
            <person name="Kuo A."/>
            <person name="Thoen E."/>
            <person name="Andreopoulos B."/>
            <person name="Lu D."/>
            <person name="Skrede I."/>
            <person name="Drula E."/>
            <person name="Henrissat B."/>
            <person name="Morin E."/>
            <person name="Kohler A."/>
            <person name="Barry K."/>
            <person name="LaButti K."/>
            <person name="Morin E."/>
            <person name="Salamov A."/>
            <person name="Lipzen A."/>
            <person name="Mereny Z."/>
            <person name="Hegedus B."/>
            <person name="Baldrian P."/>
            <person name="Stursova M."/>
            <person name="Weitz H."/>
            <person name="Taylor A."/>
            <person name="Grigoriev I.V."/>
            <person name="Nagy L.G."/>
            <person name="Martin F."/>
            <person name="Kauserud H."/>
        </authorList>
    </citation>
    <scope>NUCLEOTIDE SEQUENCE</scope>
    <source>
        <strain evidence="2">CBHHK182m</strain>
    </source>
</reference>
<dbReference type="InterPro" id="IPR000210">
    <property type="entry name" value="BTB/POZ_dom"/>
</dbReference>
<keyword evidence="3" id="KW-1185">Reference proteome</keyword>
<dbReference type="AlphaFoldDB" id="A0AAD7JD77"/>
<dbReference type="Gene3D" id="3.30.710.10">
    <property type="entry name" value="Potassium Channel Kv1.1, Chain A"/>
    <property type="match status" value="1"/>
</dbReference>
<sequence length="320" mass="36154">MDIETSTPVANLTHAEGLWFKDCGLIIQAETTLFRVSRDFLAMRSPVFADMLSMPTPVDAEMMEGCPFVRLPDAARDVTYFLKALIYSEFFEPWPTKALFPVVAGVLRMSHKYQVDVLRRRALLHLSSQHPMTLDDWDATGKNSMRAHGEFLLEVILLARQTSALWILPVAFYNASTRLDIEILITGLDGRSLETTDVIACVQGLRYLDTTATSNILDFLTPRAIPGCVLPVACAQKRGAKRSEVEAWRVYEPQEDTNPIAPLDMWEQSDYHGVDVCGVCRSYIESFHRSARQSLWSRLPEIFGLPPWAELEQLKTEALN</sequence>